<dbReference type="Gene3D" id="3.30.1360.40">
    <property type="match status" value="1"/>
</dbReference>
<dbReference type="GO" id="GO:0006415">
    <property type="term" value="P:translational termination"/>
    <property type="evidence" value="ECO:0007669"/>
    <property type="project" value="UniProtKB-UniRule"/>
</dbReference>
<evidence type="ECO:0000256" key="4">
    <source>
        <dbReference type="ARBA" id="ARBA00022917"/>
    </source>
</evidence>
<comment type="subcellular location">
    <subcellularLocation>
        <location evidence="1 6">Cytoplasm</location>
    </subcellularLocation>
</comment>
<evidence type="ECO:0000259" key="7">
    <source>
        <dbReference type="Pfam" id="PF01765"/>
    </source>
</evidence>
<keyword evidence="4 6" id="KW-0648">Protein biosynthesis</keyword>
<dbReference type="GO" id="GO:0043023">
    <property type="term" value="F:ribosomal large subunit binding"/>
    <property type="evidence" value="ECO:0007669"/>
    <property type="project" value="TreeGrafter"/>
</dbReference>
<dbReference type="eggNOG" id="COG0233">
    <property type="taxonomic scope" value="Bacteria"/>
</dbReference>
<reference evidence="8 9" key="1">
    <citation type="journal article" date="2010" name="Stand. Genomic Sci.">
        <title>Complete genome sequence of Desulfarculus baarsii type strain (2st14).</title>
        <authorList>
            <person name="Sun H."/>
            <person name="Spring S."/>
            <person name="Lapidus A."/>
            <person name="Davenport K."/>
            <person name="Del Rio T.G."/>
            <person name="Tice H."/>
            <person name="Nolan M."/>
            <person name="Copeland A."/>
            <person name="Cheng J.F."/>
            <person name="Lucas S."/>
            <person name="Tapia R."/>
            <person name="Goodwin L."/>
            <person name="Pitluck S."/>
            <person name="Ivanova N."/>
            <person name="Pagani I."/>
            <person name="Mavromatis K."/>
            <person name="Ovchinnikova G."/>
            <person name="Pati A."/>
            <person name="Chen A."/>
            <person name="Palaniappan K."/>
            <person name="Hauser L."/>
            <person name="Chang Y.J."/>
            <person name="Jeffries C.D."/>
            <person name="Detter J.C."/>
            <person name="Han C."/>
            <person name="Rohde M."/>
            <person name="Brambilla E."/>
            <person name="Goker M."/>
            <person name="Woyke T."/>
            <person name="Bristow J."/>
            <person name="Eisen J.A."/>
            <person name="Markowitz V."/>
            <person name="Hugenholtz P."/>
            <person name="Kyrpides N.C."/>
            <person name="Klenk H.P."/>
            <person name="Land M."/>
        </authorList>
    </citation>
    <scope>NUCLEOTIDE SEQUENCE [LARGE SCALE GENOMIC DNA]</scope>
    <source>
        <strain evidence="9">ATCC 33931 / DSM 2075 / LMG 7858 / VKM B-1802 / 2st14</strain>
    </source>
</reference>
<proteinExistence type="inferred from homology"/>
<dbReference type="STRING" id="644282.Deba_0743"/>
<feature type="domain" description="Ribosome recycling factor" evidence="7">
    <location>
        <begin position="20"/>
        <end position="183"/>
    </location>
</feature>
<dbReference type="PANTHER" id="PTHR20982:SF3">
    <property type="entry name" value="MITOCHONDRIAL RIBOSOME RECYCLING FACTOR PSEUDO 1"/>
    <property type="match status" value="1"/>
</dbReference>
<dbReference type="CDD" id="cd00520">
    <property type="entry name" value="RRF"/>
    <property type="match status" value="1"/>
</dbReference>
<name>E1QEX9_DESB2</name>
<evidence type="ECO:0000256" key="5">
    <source>
        <dbReference type="ARBA" id="ARBA00025050"/>
    </source>
</evidence>
<dbReference type="EMBL" id="CP002085">
    <property type="protein sequence ID" value="ADK84115.1"/>
    <property type="molecule type" value="Genomic_DNA"/>
</dbReference>
<organism evidence="8 9">
    <name type="scientific">Desulfarculus baarsii (strain ATCC 33931 / DSM 2075 / LMG 7858 / VKM B-1802 / 2st14)</name>
    <dbReference type="NCBI Taxonomy" id="644282"/>
    <lineage>
        <taxon>Bacteria</taxon>
        <taxon>Pseudomonadati</taxon>
        <taxon>Thermodesulfobacteriota</taxon>
        <taxon>Desulfarculia</taxon>
        <taxon>Desulfarculales</taxon>
        <taxon>Desulfarculaceae</taxon>
        <taxon>Desulfarculus</taxon>
    </lineage>
</organism>
<dbReference type="SUPFAM" id="SSF55194">
    <property type="entry name" value="Ribosome recycling factor, RRF"/>
    <property type="match status" value="1"/>
</dbReference>
<evidence type="ECO:0000256" key="2">
    <source>
        <dbReference type="ARBA" id="ARBA00005912"/>
    </source>
</evidence>
<dbReference type="InterPro" id="IPR036191">
    <property type="entry name" value="RRF_sf"/>
</dbReference>
<evidence type="ECO:0000256" key="1">
    <source>
        <dbReference type="ARBA" id="ARBA00004496"/>
    </source>
</evidence>
<keyword evidence="9" id="KW-1185">Reference proteome</keyword>
<evidence type="ECO:0000256" key="3">
    <source>
        <dbReference type="ARBA" id="ARBA00022490"/>
    </source>
</evidence>
<dbReference type="AlphaFoldDB" id="E1QEX9"/>
<comment type="function">
    <text evidence="5 6">Responsible for the release of ribosomes from messenger RNA at the termination of protein biosynthesis. May increase the efficiency of translation by recycling ribosomes from one round of translation to another.</text>
</comment>
<dbReference type="PANTHER" id="PTHR20982">
    <property type="entry name" value="RIBOSOME RECYCLING FACTOR"/>
    <property type="match status" value="1"/>
</dbReference>
<dbReference type="InterPro" id="IPR023584">
    <property type="entry name" value="Ribosome_recyc_fac_dom"/>
</dbReference>
<evidence type="ECO:0000256" key="6">
    <source>
        <dbReference type="HAMAP-Rule" id="MF_00040"/>
    </source>
</evidence>
<dbReference type="KEGG" id="dbr:Deba_0743"/>
<dbReference type="FunFam" id="1.10.132.20:FF:000001">
    <property type="entry name" value="Ribosome-recycling factor"/>
    <property type="match status" value="1"/>
</dbReference>
<evidence type="ECO:0000313" key="8">
    <source>
        <dbReference type="EMBL" id="ADK84115.1"/>
    </source>
</evidence>
<dbReference type="Pfam" id="PF01765">
    <property type="entry name" value="RRF"/>
    <property type="match status" value="1"/>
</dbReference>
<protein>
    <recommendedName>
        <fullName evidence="6">Ribosome-recycling factor</fullName>
        <shortName evidence="6">RRF</shortName>
    </recommendedName>
    <alternativeName>
        <fullName evidence="6">Ribosome-releasing factor</fullName>
    </alternativeName>
</protein>
<dbReference type="NCBIfam" id="TIGR00496">
    <property type="entry name" value="frr"/>
    <property type="match status" value="1"/>
</dbReference>
<gene>
    <name evidence="6" type="primary">frr</name>
    <name evidence="8" type="ordered locus">Deba_0743</name>
</gene>
<keyword evidence="3 6" id="KW-0963">Cytoplasm</keyword>
<evidence type="ECO:0000313" key="9">
    <source>
        <dbReference type="Proteomes" id="UP000009047"/>
    </source>
</evidence>
<dbReference type="Proteomes" id="UP000009047">
    <property type="component" value="Chromosome"/>
</dbReference>
<dbReference type="FunFam" id="3.30.1360.40:FF:000001">
    <property type="entry name" value="Ribosome-recycling factor"/>
    <property type="match status" value="1"/>
</dbReference>
<dbReference type="Gene3D" id="1.10.132.20">
    <property type="entry name" value="Ribosome-recycling factor"/>
    <property type="match status" value="1"/>
</dbReference>
<dbReference type="InterPro" id="IPR002661">
    <property type="entry name" value="Ribosome_recyc_fac"/>
</dbReference>
<sequence>MIDDTKNEAKERMHKAIEALKRDFSRVRTGRATPTILDGVRADYYGQPTPLNQMAGISVPEARLIVIQPWDPKSCELIEKAILASDLGLTPQSDGKVVRINFPPLTQERRKDLAKLVRKMAEEAKVAVRAARRDANEMLKEFKKEGEISEDDAFRGQEEIQKTTDDFIKKVDETLAEKEKEIMEF</sequence>
<dbReference type="HOGENOM" id="CLU_073981_2_0_7"/>
<dbReference type="HAMAP" id="MF_00040">
    <property type="entry name" value="RRF"/>
    <property type="match status" value="1"/>
</dbReference>
<dbReference type="GO" id="GO:0005737">
    <property type="term" value="C:cytoplasm"/>
    <property type="evidence" value="ECO:0007669"/>
    <property type="project" value="UniProtKB-SubCell"/>
</dbReference>
<accession>E1QEX9</accession>
<comment type="similarity">
    <text evidence="2 6">Belongs to the RRF family.</text>
</comment>